<dbReference type="Pfam" id="PF13560">
    <property type="entry name" value="HTH_31"/>
    <property type="match status" value="1"/>
</dbReference>
<proteinExistence type="predicted"/>
<comment type="caution">
    <text evidence="2">The sequence shown here is derived from an EMBL/GenBank/DDBJ whole genome shotgun (WGS) entry which is preliminary data.</text>
</comment>
<dbReference type="Gene3D" id="1.10.260.40">
    <property type="entry name" value="lambda repressor-like DNA-binding domains"/>
    <property type="match status" value="1"/>
</dbReference>
<dbReference type="SUPFAM" id="SSF47413">
    <property type="entry name" value="lambda repressor-like DNA-binding domains"/>
    <property type="match status" value="1"/>
</dbReference>
<dbReference type="CDD" id="cd00093">
    <property type="entry name" value="HTH_XRE"/>
    <property type="match status" value="1"/>
</dbReference>
<sequence length="284" mass="31712">MPPRNSPTARQVRLGAELRKLREQAGLTAKQAGGHLAIDQAKISHLEAGRIGVGEERIRRLAAFYRCGDAALIDALCAIAREHRGQHWWDNYRGILDPAFMDIAELEHHAVALRSLQVVTVPGLLQTEAYARTIFAGGRPKVPESEFEARVEQRMKRATILDRDDPPAFEAFIHEAALRMRFGGRKVVKEQLGHLMEVSELPLISVRVIPLTCEDYIEASQSVLYASGVVPQLDTVQIDGAVGGCFLDSRSHLENYRQLLDGAEQLALDQQESRHLIHHIAREL</sequence>
<dbReference type="RefSeq" id="WP_153455665.1">
    <property type="nucleotide sequence ID" value="NZ_WEGJ01000025.1"/>
</dbReference>
<dbReference type="Pfam" id="PF19054">
    <property type="entry name" value="DUF5753"/>
    <property type="match status" value="1"/>
</dbReference>
<dbReference type="InterPro" id="IPR043917">
    <property type="entry name" value="DUF5753"/>
</dbReference>
<protein>
    <recommendedName>
        <fullName evidence="1">HTH cro/C1-type domain-containing protein</fullName>
    </recommendedName>
</protein>
<evidence type="ECO:0000313" key="3">
    <source>
        <dbReference type="Proteomes" id="UP000466345"/>
    </source>
</evidence>
<accession>A0A7K0CMU7</accession>
<dbReference type="PROSITE" id="PS50943">
    <property type="entry name" value="HTH_CROC1"/>
    <property type="match status" value="1"/>
</dbReference>
<dbReference type="AlphaFoldDB" id="A0A7K0CMU7"/>
<dbReference type="EMBL" id="WEGJ01000025">
    <property type="protein sequence ID" value="MQY14808.1"/>
    <property type="molecule type" value="Genomic_DNA"/>
</dbReference>
<dbReference type="OrthoDB" id="3462393at2"/>
<dbReference type="SMART" id="SM00530">
    <property type="entry name" value="HTH_XRE"/>
    <property type="match status" value="1"/>
</dbReference>
<reference evidence="2 3" key="1">
    <citation type="submission" date="2019-10" db="EMBL/GenBank/DDBJ databases">
        <title>Streptomyces smaragdinus sp. nov. and Streptomyces fabii sp. nov., isolated from the gut of fungus growing-termite Macrotermes natalensis.</title>
        <authorList>
            <person name="Schwitalla J."/>
            <person name="Benndorf R."/>
            <person name="Martin K."/>
            <person name="De Beer W."/>
            <person name="Kaster A.-K."/>
            <person name="Vollmers J."/>
            <person name="Poulsen M."/>
            <person name="Beemelmanns C."/>
        </authorList>
    </citation>
    <scope>NUCLEOTIDE SEQUENCE [LARGE SCALE GENOMIC DNA]</scope>
    <source>
        <strain evidence="2 3">RB5</strain>
    </source>
</reference>
<gene>
    <name evidence="2" type="ORF">SRB5_49840</name>
</gene>
<organism evidence="2 3">
    <name type="scientific">Streptomyces smaragdinus</name>
    <dbReference type="NCBI Taxonomy" id="2585196"/>
    <lineage>
        <taxon>Bacteria</taxon>
        <taxon>Bacillati</taxon>
        <taxon>Actinomycetota</taxon>
        <taxon>Actinomycetes</taxon>
        <taxon>Kitasatosporales</taxon>
        <taxon>Streptomycetaceae</taxon>
        <taxon>Streptomyces</taxon>
    </lineage>
</organism>
<dbReference type="Proteomes" id="UP000466345">
    <property type="component" value="Unassembled WGS sequence"/>
</dbReference>
<dbReference type="GO" id="GO:0003677">
    <property type="term" value="F:DNA binding"/>
    <property type="evidence" value="ECO:0007669"/>
    <property type="project" value="InterPro"/>
</dbReference>
<keyword evidence="3" id="KW-1185">Reference proteome</keyword>
<evidence type="ECO:0000313" key="2">
    <source>
        <dbReference type="EMBL" id="MQY14808.1"/>
    </source>
</evidence>
<name>A0A7K0CMU7_9ACTN</name>
<dbReference type="InterPro" id="IPR001387">
    <property type="entry name" value="Cro/C1-type_HTH"/>
</dbReference>
<dbReference type="InterPro" id="IPR010982">
    <property type="entry name" value="Lambda_DNA-bd_dom_sf"/>
</dbReference>
<evidence type="ECO:0000259" key="1">
    <source>
        <dbReference type="PROSITE" id="PS50943"/>
    </source>
</evidence>
<feature type="domain" description="HTH cro/C1-type" evidence="1">
    <location>
        <begin position="18"/>
        <end position="73"/>
    </location>
</feature>